<evidence type="ECO:0000256" key="8">
    <source>
        <dbReference type="ARBA" id="ARBA00023163"/>
    </source>
</evidence>
<dbReference type="InterPro" id="IPR011006">
    <property type="entry name" value="CheY-like_superfamily"/>
</dbReference>
<dbReference type="Pfam" id="PF00072">
    <property type="entry name" value="Response_reg"/>
    <property type="match status" value="1"/>
</dbReference>
<dbReference type="GO" id="GO:0003700">
    <property type="term" value="F:DNA-binding transcription factor activity"/>
    <property type="evidence" value="ECO:0007669"/>
    <property type="project" value="InterPro"/>
</dbReference>
<name>A0A928Q3U5_9FIRM</name>
<comment type="function">
    <text evidence="9">May play the central regulatory role in sporulation. It may be an element of the effector pathway responsible for the activation of sporulation genes in response to nutritional stress. Spo0A may act in concert with spo0H (a sigma factor) to control the expression of some genes that are critical to the sporulation process.</text>
</comment>
<reference evidence="13" key="1">
    <citation type="submission" date="2019-04" db="EMBL/GenBank/DDBJ databases">
        <title>Evolution of Biomass-Degrading Anaerobic Consortia Revealed by Metagenomics.</title>
        <authorList>
            <person name="Peng X."/>
        </authorList>
    </citation>
    <scope>NUCLEOTIDE SEQUENCE</scope>
    <source>
        <strain evidence="13">SIG551</strain>
    </source>
</reference>
<gene>
    <name evidence="13" type="ORF">E7512_00685</name>
</gene>
<evidence type="ECO:0000256" key="1">
    <source>
        <dbReference type="ARBA" id="ARBA00004496"/>
    </source>
</evidence>
<dbReference type="PROSITE" id="PS50110">
    <property type="entry name" value="RESPONSE_REGULATORY"/>
    <property type="match status" value="1"/>
</dbReference>
<dbReference type="EMBL" id="SVNY01000001">
    <property type="protein sequence ID" value="MBE6832097.1"/>
    <property type="molecule type" value="Genomic_DNA"/>
</dbReference>
<dbReference type="RefSeq" id="WP_020074450.1">
    <property type="nucleotide sequence ID" value="NZ_SVNY01000001.1"/>
</dbReference>
<keyword evidence="7 10" id="KW-0010">Activator</keyword>
<keyword evidence="2 10" id="KW-0963">Cytoplasm</keyword>
<evidence type="ECO:0000256" key="2">
    <source>
        <dbReference type="ARBA" id="ARBA00022490"/>
    </source>
</evidence>
<evidence type="ECO:0000256" key="10">
    <source>
        <dbReference type="PIRNR" id="PIRNR006171"/>
    </source>
</evidence>
<feature type="modified residue" description="4-aspartylphosphate" evidence="11">
    <location>
        <position position="54"/>
    </location>
</feature>
<dbReference type="SMART" id="SM00448">
    <property type="entry name" value="REC"/>
    <property type="match status" value="1"/>
</dbReference>
<dbReference type="AlphaFoldDB" id="A0A928Q3U5"/>
<evidence type="ECO:0000256" key="6">
    <source>
        <dbReference type="ARBA" id="ARBA00023125"/>
    </source>
</evidence>
<evidence type="ECO:0000256" key="11">
    <source>
        <dbReference type="PROSITE-ProRule" id="PRU00169"/>
    </source>
</evidence>
<comment type="subcellular location">
    <subcellularLocation>
        <location evidence="1 10">Cytoplasm</location>
    </subcellularLocation>
</comment>
<dbReference type="PANTHER" id="PTHR45526:SF1">
    <property type="entry name" value="TRANSCRIPTIONAL REGULATORY PROTEIN DCUR-RELATED"/>
    <property type="match status" value="1"/>
</dbReference>
<dbReference type="SUPFAM" id="SSF46785">
    <property type="entry name" value="Winged helix' DNA-binding domain"/>
    <property type="match status" value="1"/>
</dbReference>
<dbReference type="Gene3D" id="3.40.50.2300">
    <property type="match status" value="1"/>
</dbReference>
<dbReference type="PANTHER" id="PTHR45526">
    <property type="entry name" value="TRANSCRIPTIONAL REGULATORY PROTEIN DPIA"/>
    <property type="match status" value="1"/>
</dbReference>
<evidence type="ECO:0000256" key="7">
    <source>
        <dbReference type="ARBA" id="ARBA00023159"/>
    </source>
</evidence>
<evidence type="ECO:0000313" key="14">
    <source>
        <dbReference type="Proteomes" id="UP000754750"/>
    </source>
</evidence>
<sequence length="231" mass="26425">MYQVIIIEDDSMVADINCRYIENTPGFAVQAVFQNGAQALEYLKGHEVPLIILDYYTPVMNGMEFVDRLHGMGKAPDIIMVTSASDAQIVCQMVSRGILDYLVKPFEYHRFREALDKFRQSRERWHTHDGALRQEEIDEMLSSGAGKTAPAQILAKGLNDSTMNMIRRFLMENSSSMFTSEEIAERVHLSRITVRRYMSFMVETNEITSTIDYQTGGRPAIKYSFGKIKQK</sequence>
<dbReference type="PIRSF" id="PIRSF006171">
    <property type="entry name" value="RR_citrat_malat"/>
    <property type="match status" value="1"/>
</dbReference>
<dbReference type="InterPro" id="IPR036390">
    <property type="entry name" value="WH_DNA-bd_sf"/>
</dbReference>
<dbReference type="GO" id="GO:0000156">
    <property type="term" value="F:phosphorelay response regulator activity"/>
    <property type="evidence" value="ECO:0007669"/>
    <property type="project" value="TreeGrafter"/>
</dbReference>
<dbReference type="InterPro" id="IPR024187">
    <property type="entry name" value="Sig_transdc_resp-reg_cit/mal"/>
</dbReference>
<keyword evidence="6 10" id="KW-0238">DNA-binding</keyword>
<accession>A0A928Q3U5</accession>
<protein>
    <recommendedName>
        <fullName evidence="10">Transcriptional regulatory protein</fullName>
    </recommendedName>
</protein>
<comment type="caution">
    <text evidence="13">The sequence shown here is derived from an EMBL/GenBank/DDBJ whole genome shotgun (WGS) entry which is preliminary data.</text>
</comment>
<dbReference type="InterPro" id="IPR051271">
    <property type="entry name" value="2C-system_Tx_regulators"/>
</dbReference>
<evidence type="ECO:0000256" key="5">
    <source>
        <dbReference type="ARBA" id="ARBA00023015"/>
    </source>
</evidence>
<keyword evidence="3 11" id="KW-0597">Phosphoprotein</keyword>
<evidence type="ECO:0000259" key="12">
    <source>
        <dbReference type="PROSITE" id="PS50110"/>
    </source>
</evidence>
<keyword evidence="8 10" id="KW-0804">Transcription</keyword>
<feature type="domain" description="Response regulatory" evidence="12">
    <location>
        <begin position="3"/>
        <end position="119"/>
    </location>
</feature>
<keyword evidence="5 10" id="KW-0805">Transcription regulation</keyword>
<dbReference type="GO" id="GO:0005737">
    <property type="term" value="C:cytoplasm"/>
    <property type="evidence" value="ECO:0007669"/>
    <property type="project" value="UniProtKB-SubCell"/>
</dbReference>
<proteinExistence type="predicted"/>
<evidence type="ECO:0000256" key="3">
    <source>
        <dbReference type="ARBA" id="ARBA00022553"/>
    </source>
</evidence>
<dbReference type="Proteomes" id="UP000754750">
    <property type="component" value="Unassembled WGS sequence"/>
</dbReference>
<dbReference type="GO" id="GO:0003677">
    <property type="term" value="F:DNA binding"/>
    <property type="evidence" value="ECO:0007669"/>
    <property type="project" value="UniProtKB-KW"/>
</dbReference>
<dbReference type="SUPFAM" id="SSF52172">
    <property type="entry name" value="CheY-like"/>
    <property type="match status" value="1"/>
</dbReference>
<organism evidence="13 14">
    <name type="scientific">Faecalispora sporosphaeroides</name>
    <dbReference type="NCBI Taxonomy" id="1549"/>
    <lineage>
        <taxon>Bacteria</taxon>
        <taxon>Bacillati</taxon>
        <taxon>Bacillota</taxon>
        <taxon>Clostridia</taxon>
        <taxon>Eubacteriales</taxon>
        <taxon>Oscillospiraceae</taxon>
        <taxon>Faecalispora</taxon>
    </lineage>
</organism>
<evidence type="ECO:0000256" key="4">
    <source>
        <dbReference type="ARBA" id="ARBA00023012"/>
    </source>
</evidence>
<evidence type="ECO:0000256" key="9">
    <source>
        <dbReference type="ARBA" id="ARBA00024867"/>
    </source>
</evidence>
<evidence type="ECO:0000313" key="13">
    <source>
        <dbReference type="EMBL" id="MBE6832097.1"/>
    </source>
</evidence>
<dbReference type="InterPro" id="IPR001789">
    <property type="entry name" value="Sig_transdc_resp-reg_receiver"/>
</dbReference>
<keyword evidence="4 10" id="KW-0902">Two-component regulatory system</keyword>